<dbReference type="NCBIfam" id="NF045541">
    <property type="entry name" value="scaf_prot_MCP2"/>
    <property type="match status" value="1"/>
</dbReference>
<sequence length="669" mass="71145">MPQTEQTTTQAPAAPPPRTAPRQLVQGARLQTLDEAARTVEVVFSTSDLVEHWVNHNGVVQRMPTRLVLEQGAGDLAALVEQGVVLDSHMEHGARSVIGSIEDAWIEQGVAKARLRFSSVEDVEPIWQRVVEGTLRNVSIGFRAIEQEVRIEQGGDGERIEVMYFTRWVPLEISVVPRGGDRGARTQSAQPQELSPTGATAAPIEETTEAAPAANHQQEANMPEPITGAVTQAQPPVDQAAIRQQAAQDERARIAEIRQTATQLGTTDTLVQSAIDDGTTIDAFRAQAIEAFAQAGQSATAGVGGPRASVTQDATERFRQGAAEGLMARAGMEGGQRNEFTGMTLAELARQSLTVAGVRSPSDRRDMVGQAFVQSGAHSTSDFANVLANVAHKAALRGWNEAEETFQMWTRTGTLTDFKATKRVGLGLAESLPEVPEGGGYTYGTVGDRGETITLATYGKMLKITRQAIINDDLALFSTLPGKMGRAAKRTIGNLAYAILTGNPTMSDGTALFHADHRNLAASGAVPSITTMAAGKTAMRTQKESATGPALNITPKYMIVPAALEVAAAQLLQSAVDPTANKGHASNPVAGMAQLIVDGRLDAASATGWYLAADPNAYDTIEVAYLDGVQEPYLEEKTAWSTDGVELKVRIDAGVAPLDHRTLYKNAGS</sequence>
<evidence type="ECO:0000313" key="3">
    <source>
        <dbReference type="Proteomes" id="UP000249165"/>
    </source>
</evidence>
<organism evidence="2 3">
    <name type="scientific">Salipiger aestuarii</name>
    <dbReference type="NCBI Taxonomy" id="568098"/>
    <lineage>
        <taxon>Bacteria</taxon>
        <taxon>Pseudomonadati</taxon>
        <taxon>Pseudomonadota</taxon>
        <taxon>Alphaproteobacteria</taxon>
        <taxon>Rhodobacterales</taxon>
        <taxon>Roseobacteraceae</taxon>
        <taxon>Salipiger</taxon>
    </lineage>
</organism>
<protein>
    <submittedName>
        <fullName evidence="2">Mu-like prophage major head subunit gpT</fullName>
    </submittedName>
</protein>
<feature type="compositionally biased region" description="Low complexity" evidence="1">
    <location>
        <begin position="1"/>
        <end position="12"/>
    </location>
</feature>
<comment type="caution">
    <text evidence="2">The sequence shown here is derived from an EMBL/GenBank/DDBJ whole genome shotgun (WGS) entry which is preliminary data.</text>
</comment>
<dbReference type="EMBL" id="QLMG01000001">
    <property type="protein sequence ID" value="RAK24102.1"/>
    <property type="molecule type" value="Genomic_DNA"/>
</dbReference>
<gene>
    <name evidence="2" type="ORF">ATI53_1001209</name>
</gene>
<feature type="compositionally biased region" description="Polar residues" evidence="1">
    <location>
        <begin position="185"/>
        <end position="195"/>
    </location>
</feature>
<reference evidence="2 3" key="1">
    <citation type="submission" date="2018-06" db="EMBL/GenBank/DDBJ databases">
        <title>Genomic Encyclopedia of Archaeal and Bacterial Type Strains, Phase II (KMG-II): from individual species to whole genera.</title>
        <authorList>
            <person name="Goeker M."/>
        </authorList>
    </citation>
    <scope>NUCLEOTIDE SEQUENCE [LARGE SCALE GENOMIC DNA]</scope>
    <source>
        <strain evidence="2 3">DSM 22011</strain>
    </source>
</reference>
<name>A0A327YTZ3_9RHOB</name>
<dbReference type="RefSeq" id="WP_170134505.1">
    <property type="nucleotide sequence ID" value="NZ_LIQE01000057.1"/>
</dbReference>
<accession>A0A327YTZ3</accession>
<feature type="region of interest" description="Disordered" evidence="1">
    <location>
        <begin position="177"/>
        <end position="200"/>
    </location>
</feature>
<dbReference type="Proteomes" id="UP000249165">
    <property type="component" value="Unassembled WGS sequence"/>
</dbReference>
<dbReference type="AlphaFoldDB" id="A0A327YTZ3"/>
<feature type="region of interest" description="Disordered" evidence="1">
    <location>
        <begin position="1"/>
        <end position="21"/>
    </location>
</feature>
<evidence type="ECO:0000256" key="1">
    <source>
        <dbReference type="SAM" id="MobiDB-lite"/>
    </source>
</evidence>
<proteinExistence type="predicted"/>
<dbReference type="Pfam" id="PF25209">
    <property type="entry name" value="Phage_capsid_4"/>
    <property type="match status" value="1"/>
</dbReference>
<evidence type="ECO:0000313" key="2">
    <source>
        <dbReference type="EMBL" id="RAK24102.1"/>
    </source>
</evidence>
<keyword evidence="3" id="KW-1185">Reference proteome</keyword>